<feature type="non-terminal residue" evidence="1">
    <location>
        <position position="94"/>
    </location>
</feature>
<name>A0A9P6IJ88_9FUNG</name>
<comment type="caution">
    <text evidence="1">The sequence shown here is derived from an EMBL/GenBank/DDBJ whole genome shotgun (WGS) entry which is preliminary data.</text>
</comment>
<dbReference type="Gene3D" id="3.40.50.300">
    <property type="entry name" value="P-loop containing nucleotide triphosphate hydrolases"/>
    <property type="match status" value="1"/>
</dbReference>
<protein>
    <submittedName>
        <fullName evidence="1">Uncharacterized protein</fullName>
    </submittedName>
</protein>
<evidence type="ECO:0000313" key="2">
    <source>
        <dbReference type="Proteomes" id="UP000749646"/>
    </source>
</evidence>
<organism evidence="1 2">
    <name type="scientific">Modicella reniformis</name>
    <dbReference type="NCBI Taxonomy" id="1440133"/>
    <lineage>
        <taxon>Eukaryota</taxon>
        <taxon>Fungi</taxon>
        <taxon>Fungi incertae sedis</taxon>
        <taxon>Mucoromycota</taxon>
        <taxon>Mortierellomycotina</taxon>
        <taxon>Mortierellomycetes</taxon>
        <taxon>Mortierellales</taxon>
        <taxon>Mortierellaceae</taxon>
        <taxon>Modicella</taxon>
    </lineage>
</organism>
<reference evidence="1" key="1">
    <citation type="journal article" date="2020" name="Fungal Divers.">
        <title>Resolving the Mortierellaceae phylogeny through synthesis of multi-gene phylogenetics and phylogenomics.</title>
        <authorList>
            <person name="Vandepol N."/>
            <person name="Liber J."/>
            <person name="Desiro A."/>
            <person name="Na H."/>
            <person name="Kennedy M."/>
            <person name="Barry K."/>
            <person name="Grigoriev I.V."/>
            <person name="Miller A.N."/>
            <person name="O'Donnell K."/>
            <person name="Stajich J.E."/>
            <person name="Bonito G."/>
        </authorList>
    </citation>
    <scope>NUCLEOTIDE SEQUENCE</scope>
    <source>
        <strain evidence="1">MES-2147</strain>
    </source>
</reference>
<dbReference type="AlphaFoldDB" id="A0A9P6IJ88"/>
<accession>A0A9P6IJ88</accession>
<keyword evidence="2" id="KW-1185">Reference proteome</keyword>
<evidence type="ECO:0000313" key="1">
    <source>
        <dbReference type="EMBL" id="KAF9927206.1"/>
    </source>
</evidence>
<dbReference type="OrthoDB" id="342024at2759"/>
<dbReference type="InterPro" id="IPR027417">
    <property type="entry name" value="P-loop_NTPase"/>
</dbReference>
<gene>
    <name evidence="1" type="ORF">BGZ65_006901</name>
</gene>
<dbReference type="Proteomes" id="UP000749646">
    <property type="component" value="Unassembled WGS sequence"/>
</dbReference>
<dbReference type="EMBL" id="JAAAHW010010348">
    <property type="protein sequence ID" value="KAF9927206.1"/>
    <property type="molecule type" value="Genomic_DNA"/>
</dbReference>
<sequence length="94" mass="10033">MRLKRNVPLECGIIHDKFETSHWQITKTSGTARADVATLRIDTLTGEFKSGLEAYGQTKEQALLARSLSVQQTGCGPMARGMAFGDCTGGGTAS</sequence>
<proteinExistence type="predicted"/>